<dbReference type="GeneID" id="30996032"/>
<organism evidence="1 2">
    <name type="scientific">Hyphopichia burtonii NRRL Y-1933</name>
    <dbReference type="NCBI Taxonomy" id="984485"/>
    <lineage>
        <taxon>Eukaryota</taxon>
        <taxon>Fungi</taxon>
        <taxon>Dikarya</taxon>
        <taxon>Ascomycota</taxon>
        <taxon>Saccharomycotina</taxon>
        <taxon>Pichiomycetes</taxon>
        <taxon>Debaryomycetaceae</taxon>
        <taxon>Hyphopichia</taxon>
    </lineage>
</organism>
<proteinExistence type="predicted"/>
<gene>
    <name evidence="1" type="ORF">HYPBUDRAFT_153330</name>
</gene>
<keyword evidence="2" id="KW-1185">Reference proteome</keyword>
<dbReference type="RefSeq" id="XP_020075606.1">
    <property type="nucleotide sequence ID" value="XM_020221483.1"/>
</dbReference>
<evidence type="ECO:0000313" key="1">
    <source>
        <dbReference type="EMBL" id="ODV66539.1"/>
    </source>
</evidence>
<reference evidence="2" key="1">
    <citation type="submission" date="2016-05" db="EMBL/GenBank/DDBJ databases">
        <title>Comparative genomics of biotechnologically important yeasts.</title>
        <authorList>
            <consortium name="DOE Joint Genome Institute"/>
            <person name="Riley R."/>
            <person name="Haridas S."/>
            <person name="Wolfe K.H."/>
            <person name="Lopes M.R."/>
            <person name="Hittinger C.T."/>
            <person name="Goker M."/>
            <person name="Salamov A."/>
            <person name="Wisecaver J."/>
            <person name="Long T.M."/>
            <person name="Aerts A.L."/>
            <person name="Barry K."/>
            <person name="Choi C."/>
            <person name="Clum A."/>
            <person name="Coughlan A.Y."/>
            <person name="Deshpande S."/>
            <person name="Douglass A.P."/>
            <person name="Hanson S.J."/>
            <person name="Klenk H.-P."/>
            <person name="Labutti K."/>
            <person name="Lapidus A."/>
            <person name="Lindquist E."/>
            <person name="Lipzen A."/>
            <person name="Meier-Kolthoff J.P."/>
            <person name="Ohm R.A."/>
            <person name="Otillar R.P."/>
            <person name="Pangilinan J."/>
            <person name="Peng Y."/>
            <person name="Rokas A."/>
            <person name="Rosa C.A."/>
            <person name="Scheuner C."/>
            <person name="Sibirny A.A."/>
            <person name="Slot J.C."/>
            <person name="Stielow J.B."/>
            <person name="Sun H."/>
            <person name="Kurtzman C.P."/>
            <person name="Blackwell M."/>
            <person name="Grigoriev I.V."/>
            <person name="Jeffries T.W."/>
        </authorList>
    </citation>
    <scope>NUCLEOTIDE SEQUENCE [LARGE SCALE GENOMIC DNA]</scope>
    <source>
        <strain evidence="2">NRRL Y-1933</strain>
    </source>
</reference>
<sequence length="52" mass="5703">MGFRLIINQGKIINVGTSTYMCVGLDITGTTTTGSNIDKNMNWCQRNSSSRC</sequence>
<name>A0A1E4RGZ7_9ASCO</name>
<dbReference type="Proteomes" id="UP000095085">
    <property type="component" value="Unassembled WGS sequence"/>
</dbReference>
<protein>
    <submittedName>
        <fullName evidence="1">Uncharacterized protein</fullName>
    </submittedName>
</protein>
<dbReference type="AlphaFoldDB" id="A0A1E4RGZ7"/>
<dbReference type="EMBL" id="KV454542">
    <property type="protein sequence ID" value="ODV66539.1"/>
    <property type="molecule type" value="Genomic_DNA"/>
</dbReference>
<evidence type="ECO:0000313" key="2">
    <source>
        <dbReference type="Proteomes" id="UP000095085"/>
    </source>
</evidence>
<accession>A0A1E4RGZ7</accession>